<evidence type="ECO:0000256" key="2">
    <source>
        <dbReference type="SAM" id="MobiDB-lite"/>
    </source>
</evidence>
<accession>A0A3R8LPM3</accession>
<keyword evidence="1" id="KW-0732">Signal</keyword>
<protein>
    <submittedName>
        <fullName evidence="3">TRAP transporter substrate-binding protein</fullName>
    </submittedName>
</protein>
<dbReference type="Proteomes" id="UP000270261">
    <property type="component" value="Unassembled WGS sequence"/>
</dbReference>
<organism evidence="3 4">
    <name type="scientific">Lautropia dentalis</name>
    <dbReference type="NCBI Taxonomy" id="2490857"/>
    <lineage>
        <taxon>Bacteria</taxon>
        <taxon>Pseudomonadati</taxon>
        <taxon>Pseudomonadota</taxon>
        <taxon>Betaproteobacteria</taxon>
        <taxon>Burkholderiales</taxon>
        <taxon>Burkholderiaceae</taxon>
        <taxon>Lautropia</taxon>
    </lineage>
</organism>
<dbReference type="RefSeq" id="WP_125094870.1">
    <property type="nucleotide sequence ID" value="NZ_RRUE01000001.1"/>
</dbReference>
<evidence type="ECO:0000256" key="1">
    <source>
        <dbReference type="ARBA" id="ARBA00022729"/>
    </source>
</evidence>
<dbReference type="Pfam" id="PF03480">
    <property type="entry name" value="DctP"/>
    <property type="match status" value="1"/>
</dbReference>
<dbReference type="PROSITE" id="PS51318">
    <property type="entry name" value="TAT"/>
    <property type="match status" value="1"/>
</dbReference>
<dbReference type="Gene3D" id="3.40.190.10">
    <property type="entry name" value="Periplasmic binding protein-like II"/>
    <property type="match status" value="1"/>
</dbReference>
<dbReference type="EMBL" id="RRUE01000001">
    <property type="protein sequence ID" value="RRN45441.1"/>
    <property type="molecule type" value="Genomic_DNA"/>
</dbReference>
<evidence type="ECO:0000313" key="3">
    <source>
        <dbReference type="EMBL" id="RRN45441.1"/>
    </source>
</evidence>
<dbReference type="AlphaFoldDB" id="A0A3R8LPM3"/>
<comment type="caution">
    <text evidence="3">The sequence shown here is derived from an EMBL/GenBank/DDBJ whole genome shotgun (WGS) entry which is preliminary data.</text>
</comment>
<reference evidence="3 4" key="1">
    <citation type="submission" date="2018-11" db="EMBL/GenBank/DDBJ databases">
        <title>Genome sequencing of Lautropia sp. KCOM 2505 (= ChDC F240).</title>
        <authorList>
            <person name="Kook J.-K."/>
            <person name="Park S.-N."/>
            <person name="Lim Y.K."/>
        </authorList>
    </citation>
    <scope>NUCLEOTIDE SEQUENCE [LARGE SCALE GENOMIC DNA]</scope>
    <source>
        <strain evidence="3 4">KCOM 2505</strain>
    </source>
</reference>
<proteinExistence type="predicted"/>
<dbReference type="InterPro" id="IPR038404">
    <property type="entry name" value="TRAP_DctP_sf"/>
</dbReference>
<feature type="region of interest" description="Disordered" evidence="2">
    <location>
        <begin position="1"/>
        <end position="23"/>
    </location>
</feature>
<name>A0A3R8LPM3_9BURK</name>
<dbReference type="PANTHER" id="PTHR33376:SF5">
    <property type="entry name" value="EXTRACYTOPLASMIC SOLUTE RECEPTOR PROTEIN"/>
    <property type="match status" value="1"/>
</dbReference>
<gene>
    <name evidence="3" type="ORF">EHV23_04380</name>
</gene>
<dbReference type="PANTHER" id="PTHR33376">
    <property type="match status" value="1"/>
</dbReference>
<dbReference type="GO" id="GO:0055085">
    <property type="term" value="P:transmembrane transport"/>
    <property type="evidence" value="ECO:0007669"/>
    <property type="project" value="InterPro"/>
</dbReference>
<dbReference type="OrthoDB" id="9769667at2"/>
<dbReference type="InterPro" id="IPR018389">
    <property type="entry name" value="DctP_fam"/>
</dbReference>
<dbReference type="InterPro" id="IPR006311">
    <property type="entry name" value="TAT_signal"/>
</dbReference>
<evidence type="ECO:0000313" key="4">
    <source>
        <dbReference type="Proteomes" id="UP000270261"/>
    </source>
</evidence>
<keyword evidence="4" id="KW-1185">Reference proteome</keyword>
<sequence>MKSGFESPWRPAGEHRQAVGSAVSGTAVAGRTASAGVPAATLAPPARRRLLQGAGLGAGLAALALGPSAVRARTAMARARAESQPAPVVWRCQMAWTLEDDFHAYITTLAEVLGTMTEGRLQLEVLPAGREVPTEALSGAVSRGRLEAAHRVLSLDAMRQPALGLWGSGPAFGMDGMTLLSWHQHGGGEAMLQELYEAEGLKVHSLLYGPLPTPAFGWFKRPISRTEDLAGMRFHAGGLAAQIYQELGATVFQLPVDEIVPALRRGEIEAAEFSTISSDRALGLPDVLKVCMLQSFHQITEQVELLVNRDAWNALSPAWQQAVNIATQAVTAMMRSRQTNANSTHYIEMREVQGVRFYKTPESVLKAQLVAWDRVTVRNSNGDPVFARILDSMRRYAQRCVGWQNDAYADRRVAYNHYFAQRVASKSGAE</sequence>
<dbReference type="CDD" id="cd13604">
    <property type="entry name" value="PBP2_TRAP_ketoacid_lactate_like"/>
    <property type="match status" value="1"/>
</dbReference>
<dbReference type="Gene3D" id="3.40.190.170">
    <property type="entry name" value="Bacterial extracellular solute-binding protein, family 7"/>
    <property type="match status" value="1"/>
</dbReference>